<dbReference type="PANTHER" id="PTHR30572">
    <property type="entry name" value="MEMBRANE COMPONENT OF TRANSPORTER-RELATED"/>
    <property type="match status" value="1"/>
</dbReference>
<evidence type="ECO:0000256" key="6">
    <source>
        <dbReference type="SAM" id="Phobius"/>
    </source>
</evidence>
<sequence length="797" mass="90104">MFQHYIMVAFRNLVRSRSFSLINISGLAFGLACSLLIFLWARDEQSVDRFHTNNKLLYRVYLRQVYDGQAHADYHTPAPLPAELKKMIPEIEYATGFVKFFRLSLQDDIYESFSVDDKVYKLKGSRAEEDFFSMFSYKLLYGTPQTALSRPESLCMSRKMAELFFGSVEAAVGKTVRFDGRTDVTVTAVFENLPPQASDQFDYLMNWDAWVAENPFKQSWGHFGTLSFIQLRPDADPVKVEEKIKDFLKTYLKGMSDNLRLELGLQPFGDQYLYGDFENGLPAGGRILYVNLFMGVGIFILLIACINFMNLATARSVKRAKEVGVRKVVGSSRLHLIYQFIGEAMLLTLMAVLLSLALAALSLPAFNDLTAKQMAIPLREPLFYLFMLGLVLLTGFIAGSYPALFLSSLQPVKVLKGHFRFSFSAAAFRKGLVVFQFVLSMLLLISTLVVTRQTNYLQYKNLGYDRENVLYIPIEGNLITKYALFREEASKIPGIKMVDRSSQFPHAMSFRVDAVQWPGRDPNKVINFAVSSVGYDFVKLMNLDIVNGRDVDRYNRTDSVGFLVNEEAVRQMGVKDPIGMEISVFGKQGRIVGVLKDYHTNTLHQAIDPVVLDVKEFLNFGTVLVRTEKGKLKEALAGLEKVYKQMNPGHAFNFTFMDEQYGKLYKSEQVASKLSYVFTLLAIVISCLGLLGLSMFAAEQWKKEIGIRKILGATLRHIMARFSGDFVRLVLLSIVIAVPPAWLAMNQWLQNFAYRIDLAWWIFVLAGIIALVVSLLTVSTQAVKAALENPVKNLRSE</sequence>
<evidence type="ECO:0000256" key="3">
    <source>
        <dbReference type="ARBA" id="ARBA00022692"/>
    </source>
</evidence>
<feature type="transmembrane region" description="Helical" evidence="6">
    <location>
        <begin position="383"/>
        <end position="406"/>
    </location>
</feature>
<protein>
    <submittedName>
        <fullName evidence="9">ABC transporter permease</fullName>
    </submittedName>
</protein>
<evidence type="ECO:0000256" key="5">
    <source>
        <dbReference type="ARBA" id="ARBA00023136"/>
    </source>
</evidence>
<evidence type="ECO:0000259" key="7">
    <source>
        <dbReference type="Pfam" id="PF02687"/>
    </source>
</evidence>
<feature type="domain" description="MacB-like periplasmic core" evidence="8">
    <location>
        <begin position="20"/>
        <end position="246"/>
    </location>
</feature>
<evidence type="ECO:0000256" key="2">
    <source>
        <dbReference type="ARBA" id="ARBA00022475"/>
    </source>
</evidence>
<dbReference type="Pfam" id="PF12704">
    <property type="entry name" value="MacB_PCD"/>
    <property type="match status" value="1"/>
</dbReference>
<evidence type="ECO:0000256" key="4">
    <source>
        <dbReference type="ARBA" id="ARBA00022989"/>
    </source>
</evidence>
<feature type="transmembrane region" description="Helical" evidence="6">
    <location>
        <begin position="427"/>
        <end position="450"/>
    </location>
</feature>
<feature type="transmembrane region" description="Helical" evidence="6">
    <location>
        <begin position="287"/>
        <end position="309"/>
    </location>
</feature>
<accession>A0AAP2DRM6</accession>
<name>A0AAP2DRM6_9BACT</name>
<keyword evidence="3 6" id="KW-0812">Transmembrane</keyword>
<feature type="domain" description="ABC3 transporter permease C-terminal" evidence="7">
    <location>
        <begin position="677"/>
        <end position="785"/>
    </location>
</feature>
<dbReference type="Pfam" id="PF02687">
    <property type="entry name" value="FtsX"/>
    <property type="match status" value="2"/>
</dbReference>
<evidence type="ECO:0000256" key="1">
    <source>
        <dbReference type="ARBA" id="ARBA00004651"/>
    </source>
</evidence>
<organism evidence="9 10">
    <name type="scientific">Chryseosolibacter histidini</name>
    <dbReference type="NCBI Taxonomy" id="2782349"/>
    <lineage>
        <taxon>Bacteria</taxon>
        <taxon>Pseudomonadati</taxon>
        <taxon>Bacteroidota</taxon>
        <taxon>Cytophagia</taxon>
        <taxon>Cytophagales</taxon>
        <taxon>Chryseotaleaceae</taxon>
        <taxon>Chryseosolibacter</taxon>
    </lineage>
</organism>
<dbReference type="GO" id="GO:0022857">
    <property type="term" value="F:transmembrane transporter activity"/>
    <property type="evidence" value="ECO:0007669"/>
    <property type="project" value="TreeGrafter"/>
</dbReference>
<evidence type="ECO:0000313" key="9">
    <source>
        <dbReference type="EMBL" id="MBT1700249.1"/>
    </source>
</evidence>
<feature type="transmembrane region" description="Helical" evidence="6">
    <location>
        <begin position="336"/>
        <end position="363"/>
    </location>
</feature>
<feature type="transmembrane region" description="Helical" evidence="6">
    <location>
        <begin position="674"/>
        <end position="697"/>
    </location>
</feature>
<evidence type="ECO:0000259" key="8">
    <source>
        <dbReference type="Pfam" id="PF12704"/>
    </source>
</evidence>
<feature type="domain" description="ABC3 transporter permease C-terminal" evidence="7">
    <location>
        <begin position="296"/>
        <end position="411"/>
    </location>
</feature>
<dbReference type="Proteomes" id="UP001319200">
    <property type="component" value="Unassembled WGS sequence"/>
</dbReference>
<keyword evidence="10" id="KW-1185">Reference proteome</keyword>
<gene>
    <name evidence="9" type="ORF">KK083_25400</name>
</gene>
<keyword evidence="5 6" id="KW-0472">Membrane</keyword>
<evidence type="ECO:0000313" key="10">
    <source>
        <dbReference type="Proteomes" id="UP001319200"/>
    </source>
</evidence>
<keyword evidence="4 6" id="KW-1133">Transmembrane helix</keyword>
<reference evidence="9 10" key="1">
    <citation type="submission" date="2021-05" db="EMBL/GenBank/DDBJ databases">
        <title>A Polyphasic approach of four new species of the genus Ohtaekwangia: Ohtaekwangia histidinii sp. nov., Ohtaekwangia cretensis sp. nov., Ohtaekwangia indiensis sp. nov., Ohtaekwangia reichenbachii sp. nov. from diverse environment.</title>
        <authorList>
            <person name="Octaviana S."/>
        </authorList>
    </citation>
    <scope>NUCLEOTIDE SEQUENCE [LARGE SCALE GENOMIC DNA]</scope>
    <source>
        <strain evidence="9 10">PWU4</strain>
    </source>
</reference>
<dbReference type="InterPro" id="IPR025857">
    <property type="entry name" value="MacB_PCD"/>
</dbReference>
<dbReference type="EMBL" id="JAHESF010000037">
    <property type="protein sequence ID" value="MBT1700249.1"/>
    <property type="molecule type" value="Genomic_DNA"/>
</dbReference>
<dbReference type="InterPro" id="IPR050250">
    <property type="entry name" value="Macrolide_Exporter_MacB"/>
</dbReference>
<keyword evidence="2" id="KW-1003">Cell membrane</keyword>
<dbReference type="InterPro" id="IPR003838">
    <property type="entry name" value="ABC3_permease_C"/>
</dbReference>
<feature type="transmembrane region" description="Helical" evidence="6">
    <location>
        <begin position="21"/>
        <end position="41"/>
    </location>
</feature>
<feature type="transmembrane region" description="Helical" evidence="6">
    <location>
        <begin position="718"/>
        <end position="738"/>
    </location>
</feature>
<dbReference type="GO" id="GO:0005886">
    <property type="term" value="C:plasma membrane"/>
    <property type="evidence" value="ECO:0007669"/>
    <property type="project" value="UniProtKB-SubCell"/>
</dbReference>
<proteinExistence type="predicted"/>
<comment type="caution">
    <text evidence="9">The sequence shown here is derived from an EMBL/GenBank/DDBJ whole genome shotgun (WGS) entry which is preliminary data.</text>
</comment>
<feature type="transmembrane region" description="Helical" evidence="6">
    <location>
        <begin position="758"/>
        <end position="778"/>
    </location>
</feature>
<dbReference type="PANTHER" id="PTHR30572:SF18">
    <property type="entry name" value="ABC-TYPE MACROLIDE FAMILY EXPORT SYSTEM PERMEASE COMPONENT 2"/>
    <property type="match status" value="1"/>
</dbReference>
<comment type="subcellular location">
    <subcellularLocation>
        <location evidence="1">Cell membrane</location>
        <topology evidence="1">Multi-pass membrane protein</topology>
    </subcellularLocation>
</comment>
<dbReference type="AlphaFoldDB" id="A0AAP2DRM6"/>